<dbReference type="PANTHER" id="PTHR28644">
    <property type="entry name" value="SMALL INTEGRAL MEMBRANE PROTEIN 15"/>
    <property type="match status" value="1"/>
</dbReference>
<dbReference type="PANTHER" id="PTHR28644:SF1">
    <property type="entry name" value="SMALL INTEGRAL MEMBRANE PROTEIN 15"/>
    <property type="match status" value="1"/>
</dbReference>
<sequence>MEYLDAIFQYFGYDNFHEFAFWVAKNPYEFLVSVMIVLTPMFIISGILAFYLLKAIEKDEKEKKKRGNLPFPFISFNNCNQYWMHIVHMIWKKRLQNIKQDQDQGDKPKETVEIIVAKRYQFISCVSIVKCNLCQCVTWFKEEK</sequence>
<evidence type="ECO:0000256" key="2">
    <source>
        <dbReference type="ARBA" id="ARBA00006758"/>
    </source>
</evidence>
<dbReference type="CTD" id="6757597"/>
<evidence type="ECO:0000256" key="1">
    <source>
        <dbReference type="ARBA" id="ARBA00004167"/>
    </source>
</evidence>
<evidence type="ECO:0000256" key="7">
    <source>
        <dbReference type="ARBA" id="ARBA00023136"/>
    </source>
</evidence>
<evidence type="ECO:0000313" key="10">
    <source>
        <dbReference type="Proteomes" id="UP000009022"/>
    </source>
</evidence>
<dbReference type="HOGENOM" id="CLU_1798916_0_0_1"/>
<dbReference type="RefSeq" id="XP_002116478.1">
    <property type="nucleotide sequence ID" value="XM_002116442.1"/>
</dbReference>
<dbReference type="AlphaFoldDB" id="B3S875"/>
<evidence type="ECO:0000256" key="8">
    <source>
        <dbReference type="SAM" id="Phobius"/>
    </source>
</evidence>
<evidence type="ECO:0000256" key="4">
    <source>
        <dbReference type="ARBA" id="ARBA00022692"/>
    </source>
</evidence>
<comment type="subcellular location">
    <subcellularLocation>
        <location evidence="1">Membrane</location>
        <topology evidence="1">Single-pass membrane protein</topology>
    </subcellularLocation>
</comment>
<name>B3S875_TRIAD</name>
<gene>
    <name evidence="9" type="ORF">TRIADDRAFT_60436</name>
</gene>
<dbReference type="InterPro" id="IPR027877">
    <property type="entry name" value="Smim15"/>
</dbReference>
<dbReference type="OrthoDB" id="6282848at2759"/>
<dbReference type="EMBL" id="DS985255">
    <property type="protein sequence ID" value="EDV21148.1"/>
    <property type="molecule type" value="Genomic_DNA"/>
</dbReference>
<accession>B3S875</accession>
<comment type="similarity">
    <text evidence="2">Belongs to the SMIM15 family.</text>
</comment>
<dbReference type="GeneID" id="6757597"/>
<evidence type="ECO:0000256" key="6">
    <source>
        <dbReference type="ARBA" id="ARBA00023054"/>
    </source>
</evidence>
<keyword evidence="7 8" id="KW-0472">Membrane</keyword>
<keyword evidence="5 8" id="KW-1133">Transmembrane helix</keyword>
<protein>
    <recommendedName>
        <fullName evidence="3">Small integral membrane protein 15</fullName>
    </recommendedName>
</protein>
<dbReference type="Pfam" id="PF15086">
    <property type="entry name" value="UPF0542"/>
    <property type="match status" value="1"/>
</dbReference>
<proteinExistence type="inferred from homology"/>
<keyword evidence="6" id="KW-0175">Coiled coil</keyword>
<dbReference type="GO" id="GO:0016020">
    <property type="term" value="C:membrane"/>
    <property type="evidence" value="ECO:0007669"/>
    <property type="project" value="UniProtKB-SubCell"/>
</dbReference>
<reference evidence="9 10" key="1">
    <citation type="journal article" date="2008" name="Nature">
        <title>The Trichoplax genome and the nature of placozoans.</title>
        <authorList>
            <person name="Srivastava M."/>
            <person name="Begovic E."/>
            <person name="Chapman J."/>
            <person name="Putnam N.H."/>
            <person name="Hellsten U."/>
            <person name="Kawashima T."/>
            <person name="Kuo A."/>
            <person name="Mitros T."/>
            <person name="Salamov A."/>
            <person name="Carpenter M.L."/>
            <person name="Signorovitch A.Y."/>
            <person name="Moreno M.A."/>
            <person name="Kamm K."/>
            <person name="Grimwood J."/>
            <person name="Schmutz J."/>
            <person name="Shapiro H."/>
            <person name="Grigoriev I.V."/>
            <person name="Buss L.W."/>
            <person name="Schierwater B."/>
            <person name="Dellaporta S.L."/>
            <person name="Rokhsar D.S."/>
        </authorList>
    </citation>
    <scope>NUCLEOTIDE SEQUENCE [LARGE SCALE GENOMIC DNA]</scope>
    <source>
        <strain evidence="9 10">Grell-BS-1999</strain>
    </source>
</reference>
<dbReference type="Proteomes" id="UP000009022">
    <property type="component" value="Unassembled WGS sequence"/>
</dbReference>
<dbReference type="KEGG" id="tad:TRIADDRAFT_60436"/>
<feature type="transmembrane region" description="Helical" evidence="8">
    <location>
        <begin position="30"/>
        <end position="53"/>
    </location>
</feature>
<keyword evidence="4 8" id="KW-0812">Transmembrane</keyword>
<organism evidence="9 10">
    <name type="scientific">Trichoplax adhaerens</name>
    <name type="common">Trichoplax reptans</name>
    <dbReference type="NCBI Taxonomy" id="10228"/>
    <lineage>
        <taxon>Eukaryota</taxon>
        <taxon>Metazoa</taxon>
        <taxon>Placozoa</taxon>
        <taxon>Uniplacotomia</taxon>
        <taxon>Trichoplacea</taxon>
        <taxon>Trichoplacidae</taxon>
        <taxon>Trichoplax</taxon>
    </lineage>
</organism>
<dbReference type="InParanoid" id="B3S875"/>
<evidence type="ECO:0000256" key="5">
    <source>
        <dbReference type="ARBA" id="ARBA00022989"/>
    </source>
</evidence>
<evidence type="ECO:0000313" key="9">
    <source>
        <dbReference type="EMBL" id="EDV21148.1"/>
    </source>
</evidence>
<evidence type="ECO:0000256" key="3">
    <source>
        <dbReference type="ARBA" id="ARBA00017904"/>
    </source>
</evidence>
<keyword evidence="10" id="KW-1185">Reference proteome</keyword>